<dbReference type="RefSeq" id="WP_108384157.1">
    <property type="nucleotide sequence ID" value="NZ_QBUD01000001.1"/>
</dbReference>
<reference evidence="2 3" key="1">
    <citation type="submission" date="2018-04" db="EMBL/GenBank/DDBJ databases">
        <title>Genomic Encyclopedia of Archaeal and Bacterial Type Strains, Phase II (KMG-II): from individual species to whole genera.</title>
        <authorList>
            <person name="Goeker M."/>
        </authorList>
    </citation>
    <scope>NUCLEOTIDE SEQUENCE [LARGE SCALE GENOMIC DNA]</scope>
    <source>
        <strain evidence="2 3">DSM 29955</strain>
    </source>
</reference>
<proteinExistence type="predicted"/>
<gene>
    <name evidence="2" type="ORF">C8N45_10142</name>
</gene>
<dbReference type="GO" id="GO:0016853">
    <property type="term" value="F:isomerase activity"/>
    <property type="evidence" value="ECO:0007669"/>
    <property type="project" value="UniProtKB-KW"/>
</dbReference>
<dbReference type="OrthoDB" id="9798407at2"/>
<dbReference type="SUPFAM" id="SSF51658">
    <property type="entry name" value="Xylose isomerase-like"/>
    <property type="match status" value="1"/>
</dbReference>
<name>A0A2T6KPK1_9RHOB</name>
<dbReference type="InterPro" id="IPR036237">
    <property type="entry name" value="Xyl_isomerase-like_sf"/>
</dbReference>
<keyword evidence="3" id="KW-1185">Reference proteome</keyword>
<organism evidence="2 3">
    <name type="scientific">Yoonia sediminilitoris</name>
    <dbReference type="NCBI Taxonomy" id="1286148"/>
    <lineage>
        <taxon>Bacteria</taxon>
        <taxon>Pseudomonadati</taxon>
        <taxon>Pseudomonadota</taxon>
        <taxon>Alphaproteobacteria</taxon>
        <taxon>Rhodobacterales</taxon>
        <taxon>Paracoccaceae</taxon>
        <taxon>Yoonia</taxon>
    </lineage>
</organism>
<protein>
    <submittedName>
        <fullName evidence="2">Sugar phosphate isomerase/epimerase</fullName>
    </submittedName>
</protein>
<dbReference type="Pfam" id="PF01261">
    <property type="entry name" value="AP_endonuc_2"/>
    <property type="match status" value="1"/>
</dbReference>
<feature type="domain" description="Xylose isomerase-like TIM barrel" evidence="1">
    <location>
        <begin position="23"/>
        <end position="232"/>
    </location>
</feature>
<dbReference type="InterPro" id="IPR050312">
    <property type="entry name" value="IolE/XylAMocC-like"/>
</dbReference>
<dbReference type="PANTHER" id="PTHR12110">
    <property type="entry name" value="HYDROXYPYRUVATE ISOMERASE"/>
    <property type="match status" value="1"/>
</dbReference>
<keyword evidence="2" id="KW-0413">Isomerase</keyword>
<evidence type="ECO:0000313" key="3">
    <source>
        <dbReference type="Proteomes" id="UP000244523"/>
    </source>
</evidence>
<dbReference type="EMBL" id="QBUD01000001">
    <property type="protein sequence ID" value="PUB18458.1"/>
    <property type="molecule type" value="Genomic_DNA"/>
</dbReference>
<dbReference type="Proteomes" id="UP000244523">
    <property type="component" value="Unassembled WGS sequence"/>
</dbReference>
<accession>A0A2T6KPK1</accession>
<sequence length="248" mass="26925">MLNISYQLYCSRNFPPIGATLKMLSDAGFTQVEGYNGLFNDLEGLKAGLAETGLQMTSSHVGHQLLADDPAGMLQIIKDLGVKKVFAPHIAPDQRPTDAAGWAAFGQRLAEIGKPVQDAGLVWGWHNHDFELTKLASGEFPLDLMMGASDDLMMELDLGWVTRAGEDPVAWINKYSGRIAAAHIKDVAAAGECTDEDGWADVGHGTMDWPAIHTALQAAGCDHYVVEHDNPKDHQRFATRSLAAIQNF</sequence>
<comment type="caution">
    <text evidence="2">The sequence shown here is derived from an EMBL/GenBank/DDBJ whole genome shotgun (WGS) entry which is preliminary data.</text>
</comment>
<dbReference type="InterPro" id="IPR013022">
    <property type="entry name" value="Xyl_isomerase-like_TIM-brl"/>
</dbReference>
<dbReference type="AlphaFoldDB" id="A0A2T6KPK1"/>
<dbReference type="Gene3D" id="3.20.20.150">
    <property type="entry name" value="Divalent-metal-dependent TIM barrel enzymes"/>
    <property type="match status" value="1"/>
</dbReference>
<evidence type="ECO:0000259" key="1">
    <source>
        <dbReference type="Pfam" id="PF01261"/>
    </source>
</evidence>
<evidence type="ECO:0000313" key="2">
    <source>
        <dbReference type="EMBL" id="PUB18458.1"/>
    </source>
</evidence>
<dbReference type="PANTHER" id="PTHR12110:SF41">
    <property type="entry name" value="INOSOSE DEHYDRATASE"/>
    <property type="match status" value="1"/>
</dbReference>